<feature type="region of interest" description="Disordered" evidence="11">
    <location>
        <begin position="1"/>
        <end position="69"/>
    </location>
</feature>
<keyword evidence="10 12" id="KW-0472">Membrane</keyword>
<dbReference type="GO" id="GO:0031204">
    <property type="term" value="P:post-translational protein targeting to membrane, translocation"/>
    <property type="evidence" value="ECO:0007669"/>
    <property type="project" value="TreeGrafter"/>
</dbReference>
<dbReference type="AlphaFoldDB" id="A0A9Q9API0"/>
<comment type="similarity">
    <text evidence="2">Belongs to the SEC62 family.</text>
</comment>
<evidence type="ECO:0000313" key="13">
    <source>
        <dbReference type="EMBL" id="USW50200.1"/>
    </source>
</evidence>
<evidence type="ECO:0000256" key="10">
    <source>
        <dbReference type="ARBA" id="ARBA00023136"/>
    </source>
</evidence>
<feature type="region of interest" description="Disordered" evidence="11">
    <location>
        <begin position="93"/>
        <end position="143"/>
    </location>
</feature>
<dbReference type="InterPro" id="IPR011553">
    <property type="entry name" value="Sec62_asco"/>
</dbReference>
<feature type="region of interest" description="Disordered" evidence="11">
    <location>
        <begin position="368"/>
        <end position="455"/>
    </location>
</feature>
<dbReference type="Proteomes" id="UP001056384">
    <property type="component" value="Chromosome 2"/>
</dbReference>
<evidence type="ECO:0000313" key="14">
    <source>
        <dbReference type="Proteomes" id="UP001056384"/>
    </source>
</evidence>
<gene>
    <name evidence="13" type="ORF">Slin15195_G035190</name>
</gene>
<dbReference type="GO" id="GO:0005789">
    <property type="term" value="C:endoplasmic reticulum membrane"/>
    <property type="evidence" value="ECO:0007669"/>
    <property type="project" value="UniProtKB-SubCell"/>
</dbReference>
<proteinExistence type="inferred from homology"/>
<keyword evidence="14" id="KW-1185">Reference proteome</keyword>
<evidence type="ECO:0000256" key="4">
    <source>
        <dbReference type="ARBA" id="ARBA00022448"/>
    </source>
</evidence>
<organism evidence="13 14">
    <name type="scientific">Septoria linicola</name>
    <dbReference type="NCBI Taxonomy" id="215465"/>
    <lineage>
        <taxon>Eukaryota</taxon>
        <taxon>Fungi</taxon>
        <taxon>Dikarya</taxon>
        <taxon>Ascomycota</taxon>
        <taxon>Pezizomycotina</taxon>
        <taxon>Dothideomycetes</taxon>
        <taxon>Dothideomycetidae</taxon>
        <taxon>Mycosphaerellales</taxon>
        <taxon>Mycosphaerellaceae</taxon>
        <taxon>Septoria</taxon>
    </lineage>
</organism>
<evidence type="ECO:0000256" key="1">
    <source>
        <dbReference type="ARBA" id="ARBA00004477"/>
    </source>
</evidence>
<dbReference type="OrthoDB" id="200187at2759"/>
<feature type="compositionally biased region" description="Low complexity" evidence="11">
    <location>
        <begin position="420"/>
        <end position="436"/>
    </location>
</feature>
<dbReference type="PANTHER" id="PTHR12443:SF9">
    <property type="entry name" value="TRANSLOCATION PROTEIN SEC62"/>
    <property type="match status" value="1"/>
</dbReference>
<evidence type="ECO:0000256" key="5">
    <source>
        <dbReference type="ARBA" id="ARBA00022692"/>
    </source>
</evidence>
<dbReference type="NCBIfam" id="TIGR00869">
    <property type="entry name" value="sec62"/>
    <property type="match status" value="1"/>
</dbReference>
<feature type="compositionally biased region" description="Basic and acidic residues" evidence="11">
    <location>
        <begin position="368"/>
        <end position="387"/>
    </location>
</feature>
<sequence>MYHHNTQQQPPGAQAQQGPPPVQAEAQPSGPGAGQQQQQPLRPLQAPFQLQPGQQPTPEQIQMMQQQLAAEAEKHGMTVQQYVERMKAQMMQQAQMQQRMQQQQQQPGGGQQQSQGEHQHRQGPQGAQPGQQVPIQPGPPKPEAIAMATFLQSQDIKNRTCIFNEQRKDMFKVKRAIRAIQSEAYQKARKKNPLLPEVHDRVTAENAFKLLPLSLLALRVTKVDEHAGHEGHNHAKKKRVKGLWTVKVEPQQEAADEFYYVWLYQSTAAQWKNKLYAGGALVGILAVVFFPVWPYTLRIGVWYVSMGMLGLLGLFFAMAIFRLILFLLTFFTVSPGLWLYPNLFEDVGFFDSFRPVWAWHESEKDLKKRKKEERTAKKARREARARGELPPSSKRSKQKQIEEPVQPAPEVSEPAQGIVEASETAATGAESASAEGLQQRTVQPRVASVEEEDDE</sequence>
<keyword evidence="4" id="KW-0813">Transport</keyword>
<feature type="transmembrane region" description="Helical" evidence="12">
    <location>
        <begin position="299"/>
        <end position="316"/>
    </location>
</feature>
<keyword evidence="6" id="KW-0256">Endoplasmic reticulum</keyword>
<feature type="compositionally biased region" description="Low complexity" evidence="11">
    <location>
        <begin position="93"/>
        <end position="135"/>
    </location>
</feature>
<dbReference type="EMBL" id="CP099419">
    <property type="protein sequence ID" value="USW50200.1"/>
    <property type="molecule type" value="Genomic_DNA"/>
</dbReference>
<protein>
    <recommendedName>
        <fullName evidence="3">Translocation protein SEC62</fullName>
    </recommendedName>
</protein>
<evidence type="ECO:0000256" key="6">
    <source>
        <dbReference type="ARBA" id="ARBA00022824"/>
    </source>
</evidence>
<keyword evidence="9" id="KW-0811">Translocation</keyword>
<evidence type="ECO:0000256" key="11">
    <source>
        <dbReference type="SAM" id="MobiDB-lite"/>
    </source>
</evidence>
<evidence type="ECO:0000256" key="9">
    <source>
        <dbReference type="ARBA" id="ARBA00023010"/>
    </source>
</evidence>
<evidence type="ECO:0000256" key="7">
    <source>
        <dbReference type="ARBA" id="ARBA00022927"/>
    </source>
</evidence>
<dbReference type="Pfam" id="PF03839">
    <property type="entry name" value="Sec62"/>
    <property type="match status" value="1"/>
</dbReference>
<reference evidence="13" key="1">
    <citation type="submission" date="2022-06" db="EMBL/GenBank/DDBJ databases">
        <title>Complete genome sequences of two strains of the flax pathogen Septoria linicola.</title>
        <authorList>
            <person name="Lapalu N."/>
            <person name="Simon A."/>
            <person name="Demenou B."/>
            <person name="Paumier D."/>
            <person name="Guillot M.-P."/>
            <person name="Gout L."/>
            <person name="Valade R."/>
        </authorList>
    </citation>
    <scope>NUCLEOTIDE SEQUENCE</scope>
    <source>
        <strain evidence="13">SE15195</strain>
    </source>
</reference>
<comment type="subcellular location">
    <subcellularLocation>
        <location evidence="1">Endoplasmic reticulum membrane</location>
        <topology evidence="1">Multi-pass membrane protein</topology>
    </subcellularLocation>
</comment>
<accession>A0A9Q9API0</accession>
<dbReference type="InterPro" id="IPR004728">
    <property type="entry name" value="Sec62"/>
</dbReference>
<feature type="transmembrane region" description="Helical" evidence="12">
    <location>
        <begin position="275"/>
        <end position="293"/>
    </location>
</feature>
<dbReference type="PANTHER" id="PTHR12443">
    <property type="entry name" value="TRANSLOCATION PROTEIN SEC62"/>
    <property type="match status" value="1"/>
</dbReference>
<feature type="compositionally biased region" description="Low complexity" evidence="11">
    <location>
        <begin position="7"/>
        <end position="67"/>
    </location>
</feature>
<feature type="transmembrane region" description="Helical" evidence="12">
    <location>
        <begin position="323"/>
        <end position="340"/>
    </location>
</feature>
<keyword evidence="8 12" id="KW-1133">Transmembrane helix</keyword>
<keyword evidence="7" id="KW-0653">Protein transport</keyword>
<evidence type="ECO:0000256" key="8">
    <source>
        <dbReference type="ARBA" id="ARBA00022989"/>
    </source>
</evidence>
<name>A0A9Q9API0_9PEZI</name>
<keyword evidence="5 12" id="KW-0812">Transmembrane</keyword>
<evidence type="ECO:0000256" key="2">
    <source>
        <dbReference type="ARBA" id="ARBA00010604"/>
    </source>
</evidence>
<evidence type="ECO:0000256" key="3">
    <source>
        <dbReference type="ARBA" id="ARBA00021257"/>
    </source>
</evidence>
<evidence type="ECO:0000256" key="12">
    <source>
        <dbReference type="SAM" id="Phobius"/>
    </source>
</evidence>